<sequence>MTVYGQGVVENNFDPETFKNKAAEEINAKIQGQIEEWLDSGYGSAEDIVMEQTYWKDMLAQYEAWGIDPEETPTDYFNKAKEIYTNIKEDPDYDPKADLSGRLQDMIKTRVENEIGNAFDSVIDKESQQIYSDLQGLYNHANAKILKIAEGLEKIGEWDEEAPDFESKLEAEVRNWGFKGPIADFVGDMDNIYTQVNDQYGTQINMAGNLISLLNEDDPTGRIEGLFEFGANYGGEIPILGDIVANLFEVGKELLAAAKRAGGILERNYGQGCMNNQGEYNSLTTKKKQFRDKFPNVVSACPLSYSISSGPYYHIYEENKNLYFYFNKSWHGAPATSGKNGADDVWAIIQWLRRIGNENYYDLATIYSIYVKEPGFAKYREQINEKASAIQQGVRNSLQNISYCNDADLEKYLFDDIDLNWIRRLLGNDQLDFSRAKTFDDGLIEQMEDQLLENRYFRAGASNNLNQLDAIIEKLKKNIPVYFNGRVISSGTQKPLEGATVTPPFPSLVMFTGDNCRKLTTDENGRYSFYMRMDPDQYRRVGILTSYEGVSTTPEFELELPSRTYYQFTLRIDLGEEEELIEQEKCEEKEGYVWDSENQICVADVACEVENTVKVLNEAKTGYICDCASPNKWNEDQTQCLTPEQQAVSETDSVPTDTSCTEPFTAWNSATETCDCIEGYTRNDQGICVPDDAEIPEGQATLTVSPSSVRIDVSEEVSFQVTYTDSTGESFDVTQEVSPQPFFPGKEGVHQKTFTYRGVSASAIVAVGGCADPNAEEIDGDCQCKEGFSPDFQGNCQPEGDVFTAISIDPAEQTIGVGDNPGFVVIGVNALGETLDITNRVSLSGASGIGDVSGTFTISATIQGLSAEAQVNVNECGDPNAELNTTTGNCDCKDGYLPDENGKCVSDEELKEELEEEALEECENLATLASEYSSVIGQINSFQSDYIGFKNRFLKEVNDRASDLCQNQMAAFAYAQALSAYENLRGSIDQGKELYFQLSYLSQCPSYEAETGQYNLGSYDLNALLDQISGQESSLAEMNSRIKENGCNEEDIADIGRTVVDSDKDPELISMGGTGNELSGDGKDNDGEGQEDEIPVSAEPGYNVTIVIYDSGSAKDDVFSLYISGAGDFGTTPEGGLRTYPMQLPPGDYVASVSVLEDGGNVGTYTINIFVNGMSVFSTSNNTDEGVTDSFNFSVN</sequence>
<accession>A0A0N8H9T9</accession>
<reference evidence="2 3" key="1">
    <citation type="submission" date="2015-07" db="EMBL/GenBank/DDBJ databases">
        <title>The draft genome sequence of Leadbetterella sp. JN14-9.</title>
        <authorList>
            <person name="Liu Y."/>
            <person name="Du J."/>
            <person name="Shao Z."/>
        </authorList>
    </citation>
    <scope>NUCLEOTIDE SEQUENCE [LARGE SCALE GENOMIC DNA]</scope>
    <source>
        <strain evidence="2 3">JN14-9</strain>
    </source>
</reference>
<comment type="caution">
    <text evidence="2">The sequence shown here is derived from an EMBL/GenBank/DDBJ whole genome shotgun (WGS) entry which is preliminary data.</text>
</comment>
<name>A0A0N8H9T9_9BACT</name>
<dbReference type="Proteomes" id="UP000050454">
    <property type="component" value="Unassembled WGS sequence"/>
</dbReference>
<evidence type="ECO:0000313" key="3">
    <source>
        <dbReference type="Proteomes" id="UP000050454"/>
    </source>
</evidence>
<proteinExistence type="predicted"/>
<dbReference type="SUPFAM" id="SSF57184">
    <property type="entry name" value="Growth factor receptor domain"/>
    <property type="match status" value="1"/>
</dbReference>
<evidence type="ECO:0000256" key="1">
    <source>
        <dbReference type="SAM" id="MobiDB-lite"/>
    </source>
</evidence>
<organism evidence="2 3">
    <name type="scientific">Jiulongibacter sediminis</name>
    <dbReference type="NCBI Taxonomy" id="1605367"/>
    <lineage>
        <taxon>Bacteria</taxon>
        <taxon>Pseudomonadati</taxon>
        <taxon>Bacteroidota</taxon>
        <taxon>Cytophagia</taxon>
        <taxon>Cytophagales</taxon>
        <taxon>Leadbetterellaceae</taxon>
        <taxon>Jiulongibacter</taxon>
    </lineage>
</organism>
<dbReference type="STRING" id="1605367.AFM12_06500"/>
<dbReference type="AlphaFoldDB" id="A0A0N8H9T9"/>
<keyword evidence="3" id="KW-1185">Reference proteome</keyword>
<protein>
    <submittedName>
        <fullName evidence="2">Uncharacterized protein</fullName>
    </submittedName>
</protein>
<dbReference type="InterPro" id="IPR009030">
    <property type="entry name" value="Growth_fac_rcpt_cys_sf"/>
</dbReference>
<feature type="region of interest" description="Disordered" evidence="1">
    <location>
        <begin position="1063"/>
        <end position="1096"/>
    </location>
</feature>
<gene>
    <name evidence="2" type="ORF">AFM12_06500</name>
</gene>
<dbReference type="EMBL" id="LGTQ01000006">
    <property type="protein sequence ID" value="KPM48300.1"/>
    <property type="molecule type" value="Genomic_DNA"/>
</dbReference>
<evidence type="ECO:0000313" key="2">
    <source>
        <dbReference type="EMBL" id="KPM48300.1"/>
    </source>
</evidence>